<proteinExistence type="predicted"/>
<dbReference type="Proteomes" id="UP001195483">
    <property type="component" value="Unassembled WGS sequence"/>
</dbReference>
<dbReference type="EMBL" id="JAEAOA010000457">
    <property type="protein sequence ID" value="KAK3600325.1"/>
    <property type="molecule type" value="Genomic_DNA"/>
</dbReference>
<name>A0AAE0SZ66_9BIVA</name>
<reference evidence="5" key="3">
    <citation type="submission" date="2023-05" db="EMBL/GenBank/DDBJ databases">
        <authorList>
            <person name="Smith C.H."/>
        </authorList>
    </citation>
    <scope>NUCLEOTIDE SEQUENCE</scope>
    <source>
        <strain evidence="5">CHS0354</strain>
        <tissue evidence="5">Mantle</tissue>
    </source>
</reference>
<dbReference type="Gene3D" id="1.10.750.20">
    <property type="entry name" value="SOCS box"/>
    <property type="match status" value="1"/>
</dbReference>
<protein>
    <recommendedName>
        <fullName evidence="4">SOCS box domain-containing protein</fullName>
    </recommendedName>
</protein>
<feature type="repeat" description="ANK" evidence="3">
    <location>
        <begin position="181"/>
        <end position="215"/>
    </location>
</feature>
<reference evidence="5" key="2">
    <citation type="journal article" date="2021" name="Genome Biol. Evol.">
        <title>Developing a high-quality reference genome for a parasitic bivalve with doubly uniparental inheritance (Bivalvia: Unionida).</title>
        <authorList>
            <person name="Smith C.H."/>
        </authorList>
    </citation>
    <scope>NUCLEOTIDE SEQUENCE</scope>
    <source>
        <strain evidence="5">CHS0354</strain>
        <tissue evidence="5">Mantle</tissue>
    </source>
</reference>
<dbReference type="GO" id="GO:0035556">
    <property type="term" value="P:intracellular signal transduction"/>
    <property type="evidence" value="ECO:0007669"/>
    <property type="project" value="InterPro"/>
</dbReference>
<evidence type="ECO:0000256" key="1">
    <source>
        <dbReference type="ARBA" id="ARBA00022737"/>
    </source>
</evidence>
<dbReference type="InterPro" id="IPR036770">
    <property type="entry name" value="Ankyrin_rpt-contain_sf"/>
</dbReference>
<evidence type="ECO:0000313" key="6">
    <source>
        <dbReference type="Proteomes" id="UP001195483"/>
    </source>
</evidence>
<dbReference type="SUPFAM" id="SSF48403">
    <property type="entry name" value="Ankyrin repeat"/>
    <property type="match status" value="1"/>
</dbReference>
<feature type="repeat" description="ANK" evidence="3">
    <location>
        <begin position="249"/>
        <end position="282"/>
    </location>
</feature>
<evidence type="ECO:0000259" key="4">
    <source>
        <dbReference type="PROSITE" id="PS50225"/>
    </source>
</evidence>
<dbReference type="AlphaFoldDB" id="A0AAE0SZ66"/>
<sequence>MADSGNEAVSGDKDLDCVVSLDDVMVRDSLPDAEATIFKAIRYNDIEMIARQFRDGVDVSIKYDGPKYHLKCSTMTHRICMSGYTPLHVAVLHALIKTVEFLVDEGADVNIKDTFDRTPLHLAVIAGRHQVIAYLINKGADLNAQSSSGRTALHEATLGGKWPIVRQLVSAGAKLDLMDLKGTTVLMNVVFTKNVNTEILEFLLDSGCDVNQENGKGATALFLATGMRDLNTMKILLKHGANINQTDINGFTPFHLHGEEGGGGKTTCFLMHNGADINCTDKKGRSPLMKAVKLGNIRLIMILLKADCNCQPQSLLGQTRIQELCERVPQFRTWLEMEVNSPRTLKRLCRQEIRTLLSPYRTTAIPFLEIPTVLKDFLLAKDVQSIN</sequence>
<feature type="repeat" description="ANK" evidence="3">
    <location>
        <begin position="148"/>
        <end position="180"/>
    </location>
</feature>
<dbReference type="PROSITE" id="PS50297">
    <property type="entry name" value="ANK_REP_REGION"/>
    <property type="match status" value="4"/>
</dbReference>
<dbReference type="PROSITE" id="PS50088">
    <property type="entry name" value="ANK_REPEAT"/>
    <property type="match status" value="6"/>
</dbReference>
<reference evidence="5" key="1">
    <citation type="journal article" date="2021" name="Genome Biol. Evol.">
        <title>A High-Quality Reference Genome for a Parasitic Bivalve with Doubly Uniparental Inheritance (Bivalvia: Unionida).</title>
        <authorList>
            <person name="Smith C.H."/>
        </authorList>
    </citation>
    <scope>NUCLEOTIDE SEQUENCE</scope>
    <source>
        <strain evidence="5">CHS0354</strain>
    </source>
</reference>
<dbReference type="Pfam" id="PF07525">
    <property type="entry name" value="SOCS_box"/>
    <property type="match status" value="1"/>
</dbReference>
<feature type="repeat" description="ANK" evidence="3">
    <location>
        <begin position="216"/>
        <end position="248"/>
    </location>
</feature>
<dbReference type="PROSITE" id="PS50225">
    <property type="entry name" value="SOCS"/>
    <property type="match status" value="1"/>
</dbReference>
<dbReference type="SMART" id="SM00248">
    <property type="entry name" value="ANK"/>
    <property type="match status" value="7"/>
</dbReference>
<dbReference type="Pfam" id="PF12796">
    <property type="entry name" value="Ank_2"/>
    <property type="match status" value="2"/>
</dbReference>
<dbReference type="CDD" id="cd03587">
    <property type="entry name" value="SOCS"/>
    <property type="match status" value="1"/>
</dbReference>
<dbReference type="PRINTS" id="PR01415">
    <property type="entry name" value="ANKYRIN"/>
</dbReference>
<organism evidence="5 6">
    <name type="scientific">Potamilus streckersoni</name>
    <dbReference type="NCBI Taxonomy" id="2493646"/>
    <lineage>
        <taxon>Eukaryota</taxon>
        <taxon>Metazoa</taxon>
        <taxon>Spiralia</taxon>
        <taxon>Lophotrochozoa</taxon>
        <taxon>Mollusca</taxon>
        <taxon>Bivalvia</taxon>
        <taxon>Autobranchia</taxon>
        <taxon>Heteroconchia</taxon>
        <taxon>Palaeoheterodonta</taxon>
        <taxon>Unionida</taxon>
        <taxon>Unionoidea</taxon>
        <taxon>Unionidae</taxon>
        <taxon>Ambleminae</taxon>
        <taxon>Lampsilini</taxon>
        <taxon>Potamilus</taxon>
    </lineage>
</organism>
<comment type="caution">
    <text evidence="5">The sequence shown here is derived from an EMBL/GenBank/DDBJ whole genome shotgun (WGS) entry which is preliminary data.</text>
</comment>
<dbReference type="PANTHER" id="PTHR24126">
    <property type="entry name" value="ANKYRIN REPEAT, PH AND SEC7 DOMAIN CONTAINING PROTEIN SECG-RELATED"/>
    <property type="match status" value="1"/>
</dbReference>
<feature type="domain" description="SOCS box" evidence="4">
    <location>
        <begin position="330"/>
        <end position="384"/>
    </location>
</feature>
<dbReference type="Gene3D" id="1.25.40.20">
    <property type="entry name" value="Ankyrin repeat-containing domain"/>
    <property type="match status" value="2"/>
</dbReference>
<feature type="repeat" description="ANK" evidence="3">
    <location>
        <begin position="115"/>
        <end position="147"/>
    </location>
</feature>
<keyword evidence="6" id="KW-1185">Reference proteome</keyword>
<dbReference type="InterPro" id="IPR002110">
    <property type="entry name" value="Ankyrin_rpt"/>
</dbReference>
<evidence type="ECO:0000313" key="5">
    <source>
        <dbReference type="EMBL" id="KAK3600325.1"/>
    </source>
</evidence>
<keyword evidence="1" id="KW-0677">Repeat</keyword>
<dbReference type="InterPro" id="IPR001496">
    <property type="entry name" value="SOCS_box"/>
</dbReference>
<gene>
    <name evidence="5" type="ORF">CHS0354_006688</name>
</gene>
<dbReference type="SMART" id="SM00969">
    <property type="entry name" value="SOCS_box"/>
    <property type="match status" value="1"/>
</dbReference>
<accession>A0AAE0SZ66</accession>
<dbReference type="InterPro" id="IPR036036">
    <property type="entry name" value="SOCS_box-like_dom_sf"/>
</dbReference>
<keyword evidence="2 3" id="KW-0040">ANK repeat</keyword>
<feature type="repeat" description="ANK" evidence="3">
    <location>
        <begin position="82"/>
        <end position="114"/>
    </location>
</feature>
<evidence type="ECO:0000256" key="3">
    <source>
        <dbReference type="PROSITE-ProRule" id="PRU00023"/>
    </source>
</evidence>
<dbReference type="SUPFAM" id="SSF158235">
    <property type="entry name" value="SOCS box-like"/>
    <property type="match status" value="1"/>
</dbReference>
<evidence type="ECO:0000256" key="2">
    <source>
        <dbReference type="ARBA" id="ARBA00023043"/>
    </source>
</evidence>